<evidence type="ECO:0000256" key="3">
    <source>
        <dbReference type="ARBA" id="ARBA00022833"/>
    </source>
</evidence>
<evidence type="ECO:0000256" key="4">
    <source>
        <dbReference type="PROSITE-ProRule" id="PRU00175"/>
    </source>
</evidence>
<dbReference type="Pfam" id="PF13639">
    <property type="entry name" value="zf-RING_2"/>
    <property type="match status" value="1"/>
</dbReference>
<evidence type="ECO:0000256" key="5">
    <source>
        <dbReference type="SAM" id="Coils"/>
    </source>
</evidence>
<dbReference type="SMART" id="SM00184">
    <property type="entry name" value="RING"/>
    <property type="match status" value="1"/>
</dbReference>
<sequence length="535" mass="59945">MASNEDIDEFVTCGVCLWEYDEEVRKPKFLPCSHTVCLLCLQDIVRGTTTKSITCPFCRHCASLDTSNNKKWVLPNNTYALQMLKLNKQTAAPTSPAVAYPKMKNKDVDVILKLKEELLKIRDGGVNKLALAIQKRKEVQEHMALVIEAINVAGEEAKKFQDENNMSLAEMVSVLEENKPTVSFTKPAVSSKNGQRRDLVLSELMSLVEDSTNDDSVETLKEKMKKSVETYEQQLDEATTVASEFELRQKIKIQVRLYDEKDCFIPSHSILENGFRSIDSAFNGPLGRLDSKLLSHAVFFLLQRQKISLKRKHQSIECHSTSLPVARTEFTGFARCISVPSVQVTPLPPRVSLNNKKFVMGPSAIFILKLFKSDIYQGEIHVRPSPAFHPAFVRQLGEYCFESPKNFGSYIDKAIPGVFVSFALTNLSDFSPVVPSMFDLSPRKTEIAEANTAIGIAMVESCIGTNRVTSWNFIIPLKDWHNPKCAVSHSVLNNELFGHNIRSTTSGNVTIMSRSSKSERATYTLTLESAMKSLE</sequence>
<keyword evidence="8" id="KW-1185">Reference proteome</keyword>
<accession>A0A8J2S6N6</accession>
<keyword evidence="2 4" id="KW-0863">Zinc-finger</keyword>
<dbReference type="AlphaFoldDB" id="A0A8J2S6N6"/>
<dbReference type="PANTHER" id="PTHR25464:SF2">
    <property type="entry name" value="RING-TYPE DOMAIN-CONTAINING PROTEIN"/>
    <property type="match status" value="1"/>
</dbReference>
<proteinExistence type="predicted"/>
<dbReference type="PROSITE" id="PS50089">
    <property type="entry name" value="ZF_RING_2"/>
    <property type="match status" value="1"/>
</dbReference>
<evidence type="ECO:0000313" key="8">
    <source>
        <dbReference type="Proteomes" id="UP000789390"/>
    </source>
</evidence>
<keyword evidence="5" id="KW-0175">Coiled coil</keyword>
<dbReference type="OrthoDB" id="2163411at2759"/>
<dbReference type="Proteomes" id="UP000789390">
    <property type="component" value="Unassembled WGS sequence"/>
</dbReference>
<gene>
    <name evidence="7" type="ORF">DGAL_LOCUS15278</name>
</gene>
<dbReference type="PROSITE" id="PS00518">
    <property type="entry name" value="ZF_RING_1"/>
    <property type="match status" value="1"/>
</dbReference>
<dbReference type="InterPro" id="IPR013083">
    <property type="entry name" value="Znf_RING/FYVE/PHD"/>
</dbReference>
<evidence type="ECO:0000313" key="7">
    <source>
        <dbReference type="EMBL" id="CAH0111628.1"/>
    </source>
</evidence>
<keyword evidence="1" id="KW-0479">Metal-binding</keyword>
<dbReference type="InterPro" id="IPR001841">
    <property type="entry name" value="Znf_RING"/>
</dbReference>
<protein>
    <recommendedName>
        <fullName evidence="6">RING-type domain-containing protein</fullName>
    </recommendedName>
</protein>
<keyword evidence="3" id="KW-0862">Zinc</keyword>
<dbReference type="GO" id="GO:0008270">
    <property type="term" value="F:zinc ion binding"/>
    <property type="evidence" value="ECO:0007669"/>
    <property type="project" value="UniProtKB-KW"/>
</dbReference>
<reference evidence="7" key="1">
    <citation type="submission" date="2021-11" db="EMBL/GenBank/DDBJ databases">
        <authorList>
            <person name="Schell T."/>
        </authorList>
    </citation>
    <scope>NUCLEOTIDE SEQUENCE</scope>
    <source>
        <strain evidence="7">M5</strain>
    </source>
</reference>
<feature type="coiled-coil region" evidence="5">
    <location>
        <begin position="217"/>
        <end position="248"/>
    </location>
</feature>
<evidence type="ECO:0000259" key="6">
    <source>
        <dbReference type="PROSITE" id="PS50089"/>
    </source>
</evidence>
<name>A0A8J2S6N6_9CRUS</name>
<feature type="domain" description="RING-type" evidence="6">
    <location>
        <begin position="13"/>
        <end position="59"/>
    </location>
</feature>
<dbReference type="PANTHER" id="PTHR25464">
    <property type="entry name" value="TRIPARTITE MOTIF-CONTAINING PROTEIN 2-LIKE PROTEIN"/>
    <property type="match status" value="1"/>
</dbReference>
<dbReference type="InterPro" id="IPR017907">
    <property type="entry name" value="Znf_RING_CS"/>
</dbReference>
<evidence type="ECO:0000256" key="2">
    <source>
        <dbReference type="ARBA" id="ARBA00022771"/>
    </source>
</evidence>
<dbReference type="EMBL" id="CAKKLH010000314">
    <property type="protein sequence ID" value="CAH0111628.1"/>
    <property type="molecule type" value="Genomic_DNA"/>
</dbReference>
<evidence type="ECO:0000256" key="1">
    <source>
        <dbReference type="ARBA" id="ARBA00022723"/>
    </source>
</evidence>
<dbReference type="Gene3D" id="3.30.40.10">
    <property type="entry name" value="Zinc/RING finger domain, C3HC4 (zinc finger)"/>
    <property type="match status" value="1"/>
</dbReference>
<organism evidence="7 8">
    <name type="scientific">Daphnia galeata</name>
    <dbReference type="NCBI Taxonomy" id="27404"/>
    <lineage>
        <taxon>Eukaryota</taxon>
        <taxon>Metazoa</taxon>
        <taxon>Ecdysozoa</taxon>
        <taxon>Arthropoda</taxon>
        <taxon>Crustacea</taxon>
        <taxon>Branchiopoda</taxon>
        <taxon>Diplostraca</taxon>
        <taxon>Cladocera</taxon>
        <taxon>Anomopoda</taxon>
        <taxon>Daphniidae</taxon>
        <taxon>Daphnia</taxon>
    </lineage>
</organism>
<comment type="caution">
    <text evidence="7">The sequence shown here is derived from an EMBL/GenBank/DDBJ whole genome shotgun (WGS) entry which is preliminary data.</text>
</comment>
<dbReference type="SUPFAM" id="SSF57850">
    <property type="entry name" value="RING/U-box"/>
    <property type="match status" value="1"/>
</dbReference>